<evidence type="ECO:0000256" key="1">
    <source>
        <dbReference type="SAM" id="MobiDB-lite"/>
    </source>
</evidence>
<accession>A0ABW2CPI1</accession>
<gene>
    <name evidence="2" type="ORF">ACFQKB_26710</name>
</gene>
<proteinExistence type="predicted"/>
<sequence length="316" mass="34719">MNDPFSDAAPQARFARIALCGLAGSGRAWTALRIAQGLGGPITMIDTEQGRARQYGEEVAFRHAEVSDFHPEGLLDLLAHAAHQGTSTLIVHSWSSYWSGHGGILEQVEDAKIHRPKEPPWAKAGQYETTMHDALRGFPGHVIFTLKVKTDWVQDPEDPSRSMKVGLKPEQRDGWDYMMDLVADVETDASGRRLIVTASQVPGIDADTVHDGAGEDFGAEVRVALEKGTLLPSAMDYRNEAYDPGITADRLREMRGEVTRRHLSGAAVLDHRGNRGTLGELLDYLAGLRADIEKREARARQQERDREDAIASGAGY</sequence>
<evidence type="ECO:0000313" key="3">
    <source>
        <dbReference type="Proteomes" id="UP001596380"/>
    </source>
</evidence>
<reference evidence="3" key="1">
    <citation type="journal article" date="2019" name="Int. J. Syst. Evol. Microbiol.">
        <title>The Global Catalogue of Microorganisms (GCM) 10K type strain sequencing project: providing services to taxonomists for standard genome sequencing and annotation.</title>
        <authorList>
            <consortium name="The Broad Institute Genomics Platform"/>
            <consortium name="The Broad Institute Genome Sequencing Center for Infectious Disease"/>
            <person name="Wu L."/>
            <person name="Ma J."/>
        </authorList>
    </citation>
    <scope>NUCLEOTIDE SEQUENCE [LARGE SCALE GENOMIC DNA]</scope>
    <source>
        <strain evidence="3">JCM 3369</strain>
    </source>
</reference>
<dbReference type="RefSeq" id="WP_378063631.1">
    <property type="nucleotide sequence ID" value="NZ_JBHSXS010000019.1"/>
</dbReference>
<comment type="caution">
    <text evidence="2">The sequence shown here is derived from an EMBL/GenBank/DDBJ whole genome shotgun (WGS) entry which is preliminary data.</text>
</comment>
<dbReference type="EMBL" id="JBHSXS010000019">
    <property type="protein sequence ID" value="MFC6883377.1"/>
    <property type="molecule type" value="Genomic_DNA"/>
</dbReference>
<evidence type="ECO:0000313" key="2">
    <source>
        <dbReference type="EMBL" id="MFC6883377.1"/>
    </source>
</evidence>
<keyword evidence="3" id="KW-1185">Reference proteome</keyword>
<feature type="region of interest" description="Disordered" evidence="1">
    <location>
        <begin position="295"/>
        <end position="316"/>
    </location>
</feature>
<dbReference type="Pfam" id="PF13479">
    <property type="entry name" value="AAA_24"/>
    <property type="match status" value="1"/>
</dbReference>
<name>A0ABW2CPI1_9ACTN</name>
<organism evidence="2 3">
    <name type="scientific">Actinomadura yumaensis</name>
    <dbReference type="NCBI Taxonomy" id="111807"/>
    <lineage>
        <taxon>Bacteria</taxon>
        <taxon>Bacillati</taxon>
        <taxon>Actinomycetota</taxon>
        <taxon>Actinomycetes</taxon>
        <taxon>Streptosporangiales</taxon>
        <taxon>Thermomonosporaceae</taxon>
        <taxon>Actinomadura</taxon>
    </lineage>
</organism>
<protein>
    <submittedName>
        <fullName evidence="2">AAA family ATPase</fullName>
    </submittedName>
</protein>
<feature type="compositionally biased region" description="Basic and acidic residues" evidence="1">
    <location>
        <begin position="295"/>
        <end position="309"/>
    </location>
</feature>
<dbReference type="Proteomes" id="UP001596380">
    <property type="component" value="Unassembled WGS sequence"/>
</dbReference>